<accession>A0A2N5NEF1</accession>
<dbReference type="PANTHER" id="PTHR43611:SF3">
    <property type="entry name" value="FLAVIN MONONUCLEOTIDE HYDROLASE 1, CHLOROPLATIC"/>
    <property type="match status" value="1"/>
</dbReference>
<dbReference type="EMBL" id="NIHM01000031">
    <property type="protein sequence ID" value="PLT52500.1"/>
    <property type="molecule type" value="Genomic_DNA"/>
</dbReference>
<dbReference type="Gene3D" id="3.40.50.1000">
    <property type="entry name" value="HAD superfamily/HAD-like"/>
    <property type="match status" value="1"/>
</dbReference>
<dbReference type="Proteomes" id="UP000234849">
    <property type="component" value="Unassembled WGS sequence"/>
</dbReference>
<name>A0A2N5NEF1_MEDGN</name>
<dbReference type="CDD" id="cd02603">
    <property type="entry name" value="HAD_sEH-N_like"/>
    <property type="match status" value="1"/>
</dbReference>
<evidence type="ECO:0000313" key="1">
    <source>
        <dbReference type="EMBL" id="PLT52500.1"/>
    </source>
</evidence>
<comment type="caution">
    <text evidence="1">The sequence shown here is derived from an EMBL/GenBank/DDBJ whole genome shotgun (WGS) entry which is preliminary data.</text>
</comment>
<sequence length="242" mass="28449">MLLPILPHFSQKHTFFLIRSIDEFSPVLCYDKQSFKYASERILLMNYKHIVFDFGNVLATFQSDDLLRSYCNREDLPILKDAVYHNWQALDEGSISYEEYQKETFAQLPARLHETAHKCFDTWYQHMIPIQPVWDMIHRLKERHVGLYILSNAPIFFEEHADFFEITRLFDGAVYSGSIKKFKPNPDIYQHLFDTFSLDPSDCFFMDDKPENIKAAQKLGMNGMVFTGENLSEIKHAIGLEE</sequence>
<proteinExistence type="predicted"/>
<protein>
    <submittedName>
        <fullName evidence="1">Haloacid dehalogenase</fullName>
    </submittedName>
</protein>
<organism evidence="1 2">
    <name type="scientific">Mediterraneibacter gnavus</name>
    <name type="common">Ruminococcus gnavus</name>
    <dbReference type="NCBI Taxonomy" id="33038"/>
    <lineage>
        <taxon>Bacteria</taxon>
        <taxon>Bacillati</taxon>
        <taxon>Bacillota</taxon>
        <taxon>Clostridia</taxon>
        <taxon>Lachnospirales</taxon>
        <taxon>Lachnospiraceae</taxon>
        <taxon>Mediterraneibacter</taxon>
    </lineage>
</organism>
<dbReference type="SFLD" id="SFLDG01129">
    <property type="entry name" value="C1.5:_HAD__Beta-PGM__Phosphata"/>
    <property type="match status" value="1"/>
</dbReference>
<evidence type="ECO:0000313" key="2">
    <source>
        <dbReference type="Proteomes" id="UP000234849"/>
    </source>
</evidence>
<dbReference type="AlphaFoldDB" id="A0A2N5NEF1"/>
<dbReference type="NCBIfam" id="TIGR01509">
    <property type="entry name" value="HAD-SF-IA-v3"/>
    <property type="match status" value="1"/>
</dbReference>
<dbReference type="InterPro" id="IPR023214">
    <property type="entry name" value="HAD_sf"/>
</dbReference>
<dbReference type="SUPFAM" id="SSF56784">
    <property type="entry name" value="HAD-like"/>
    <property type="match status" value="1"/>
</dbReference>
<dbReference type="InterPro" id="IPR006439">
    <property type="entry name" value="HAD-SF_hydro_IA"/>
</dbReference>
<dbReference type="Pfam" id="PF00702">
    <property type="entry name" value="Hydrolase"/>
    <property type="match status" value="1"/>
</dbReference>
<reference evidence="1 2" key="1">
    <citation type="journal article" date="2017" name="Genome Med.">
        <title>A novel Ruminococcus gnavus clade enriched in inflammatory bowel disease patients.</title>
        <authorList>
            <person name="Hall A.B."/>
            <person name="Yassour M."/>
            <person name="Sauk J."/>
            <person name="Garner A."/>
            <person name="Jiang X."/>
            <person name="Arthur T."/>
            <person name="Lagoudas G.K."/>
            <person name="Vatanen T."/>
            <person name="Fornelos N."/>
            <person name="Wilson R."/>
            <person name="Bertha M."/>
            <person name="Cohen M."/>
            <person name="Garber J."/>
            <person name="Khalili H."/>
            <person name="Gevers D."/>
            <person name="Ananthakrishnan A.N."/>
            <person name="Kugathasan S."/>
            <person name="Lander E.S."/>
            <person name="Blainey P."/>
            <person name="Vlamakis H."/>
            <person name="Xavier R.J."/>
            <person name="Huttenhower C."/>
        </authorList>
    </citation>
    <scope>NUCLEOTIDE SEQUENCE [LARGE SCALE GENOMIC DNA]</scope>
    <source>
        <strain evidence="1 2">RJX1118</strain>
    </source>
</reference>
<dbReference type="InterPro" id="IPR036412">
    <property type="entry name" value="HAD-like_sf"/>
</dbReference>
<dbReference type="PANTHER" id="PTHR43611">
    <property type="entry name" value="ALPHA-D-GLUCOSE 1-PHOSPHATE PHOSPHATASE"/>
    <property type="match status" value="1"/>
</dbReference>
<gene>
    <name evidence="1" type="ORF">CDL18_14490</name>
</gene>
<dbReference type="InterPro" id="IPR023198">
    <property type="entry name" value="PGP-like_dom2"/>
</dbReference>
<dbReference type="Gene3D" id="1.10.150.240">
    <property type="entry name" value="Putative phosphatase, domain 2"/>
    <property type="match status" value="1"/>
</dbReference>
<dbReference type="SFLD" id="SFLDS00003">
    <property type="entry name" value="Haloacid_Dehalogenase"/>
    <property type="match status" value="1"/>
</dbReference>